<dbReference type="GeneID" id="26516079"/>
<reference evidence="1 2" key="1">
    <citation type="submission" date="2015-10" db="EMBL/GenBank/DDBJ databases">
        <title>Complete Genome Sequence of the Pseudomonas phage YMC11/02/R656_PAE_BP.</title>
        <authorList>
            <person name="Jeon J."/>
            <person name="Yong D."/>
            <person name="Lee K."/>
        </authorList>
    </citation>
    <scope>NUCLEOTIDE SEQUENCE [LARGE SCALE GENOMIC DNA]</scope>
</reference>
<evidence type="ECO:0000313" key="2">
    <source>
        <dbReference type="Proteomes" id="UP000201818"/>
    </source>
</evidence>
<accession>A0A0S2SY28</accession>
<name>A0A0S2SY28_9CAUD</name>
<organism evidence="1 2">
    <name type="scientific">Pseudomonas phage YMC11/02/R656</name>
    <dbReference type="NCBI Taxonomy" id="1755689"/>
    <lineage>
        <taxon>Viruses</taxon>
        <taxon>Duplodnaviria</taxon>
        <taxon>Heunggongvirae</taxon>
        <taxon>Uroviricota</taxon>
        <taxon>Caudoviricetes</taxon>
        <taxon>Bugaksanvirus</taxon>
        <taxon>Bugaksanvirus R656</taxon>
    </lineage>
</organism>
<dbReference type="EMBL" id="KT968831">
    <property type="protein sequence ID" value="ALP47847.1"/>
    <property type="molecule type" value="Genomic_DNA"/>
</dbReference>
<keyword evidence="2" id="KW-1185">Reference proteome</keyword>
<dbReference type="RefSeq" id="YP_009187423.1">
    <property type="nucleotide sequence ID" value="NC_028657.1"/>
</dbReference>
<protein>
    <submittedName>
        <fullName evidence="1">Uncharacterized protein</fullName>
    </submittedName>
</protein>
<dbReference type="KEGG" id="vg:26516079"/>
<gene>
    <name evidence="1" type="ORF">BPPAER656_00260</name>
</gene>
<sequence length="99" mass="11290">MAKHYPLEVQSVGSDTYIAMSKGHHDLEVFMAEAVKECPGRFLGGPQHKWCKTVPDRSGEFAHRYVFVEEGTPGAWPATYCWEFGEDWKRWNGIGEQQA</sequence>
<proteinExistence type="predicted"/>
<dbReference type="Proteomes" id="UP000201818">
    <property type="component" value="Segment"/>
</dbReference>
<evidence type="ECO:0000313" key="1">
    <source>
        <dbReference type="EMBL" id="ALP47847.1"/>
    </source>
</evidence>